<dbReference type="GO" id="GO:0005509">
    <property type="term" value="F:calcium ion binding"/>
    <property type="evidence" value="ECO:0007669"/>
    <property type="project" value="UniProtKB-UniRule"/>
</dbReference>
<protein>
    <submittedName>
        <fullName evidence="12">CA domain-containing protein</fullName>
    </submittedName>
</protein>
<dbReference type="AlphaFoldDB" id="A0A0R3WZX9"/>
<keyword evidence="6" id="KW-0472">Membrane</keyword>
<evidence type="ECO:0000313" key="11">
    <source>
        <dbReference type="Proteomes" id="UP000274429"/>
    </source>
</evidence>
<dbReference type="OrthoDB" id="6079678at2759"/>
<dbReference type="PROSITE" id="PS00232">
    <property type="entry name" value="CADHERIN_1"/>
    <property type="match status" value="1"/>
</dbReference>
<evidence type="ECO:0000259" key="9">
    <source>
        <dbReference type="PROSITE" id="PS50268"/>
    </source>
</evidence>
<dbReference type="STRING" id="6205.A0A0R3WZX9"/>
<gene>
    <name evidence="10" type="ORF">TTAC_LOCUS6372</name>
</gene>
<dbReference type="Proteomes" id="UP000274429">
    <property type="component" value="Unassembled WGS sequence"/>
</dbReference>
<dbReference type="WBParaSite" id="TTAC_0000638701-mRNA-1">
    <property type="protein sequence ID" value="TTAC_0000638701-mRNA-1"/>
    <property type="gene ID" value="TTAC_0000638701"/>
</dbReference>
<keyword evidence="7" id="KW-0325">Glycoprotein</keyword>
<dbReference type="PANTHER" id="PTHR24028:SF146">
    <property type="entry name" value="CADHERIN 96CB, ISOFORM D-RELATED"/>
    <property type="match status" value="1"/>
</dbReference>
<proteinExistence type="predicted"/>
<evidence type="ECO:0000256" key="6">
    <source>
        <dbReference type="ARBA" id="ARBA00023136"/>
    </source>
</evidence>
<dbReference type="SUPFAM" id="SSF49313">
    <property type="entry name" value="Cadherin-like"/>
    <property type="match status" value="2"/>
</dbReference>
<dbReference type="GO" id="GO:0005886">
    <property type="term" value="C:plasma membrane"/>
    <property type="evidence" value="ECO:0007669"/>
    <property type="project" value="InterPro"/>
</dbReference>
<reference evidence="12" key="1">
    <citation type="submission" date="2017-02" db="UniProtKB">
        <authorList>
            <consortium name="WormBaseParasite"/>
        </authorList>
    </citation>
    <scope>IDENTIFICATION</scope>
</reference>
<keyword evidence="3" id="KW-0677">Repeat</keyword>
<evidence type="ECO:0000256" key="1">
    <source>
        <dbReference type="ARBA" id="ARBA00004167"/>
    </source>
</evidence>
<evidence type="ECO:0000256" key="3">
    <source>
        <dbReference type="ARBA" id="ARBA00022737"/>
    </source>
</evidence>
<keyword evidence="2" id="KW-0812">Transmembrane</keyword>
<dbReference type="InterPro" id="IPR050174">
    <property type="entry name" value="Protocadherin/Cadherin-CA"/>
</dbReference>
<dbReference type="SMART" id="SM00112">
    <property type="entry name" value="CA"/>
    <property type="match status" value="1"/>
</dbReference>
<evidence type="ECO:0000256" key="8">
    <source>
        <dbReference type="PROSITE-ProRule" id="PRU00043"/>
    </source>
</evidence>
<accession>A0A0R3WZX9</accession>
<keyword evidence="5" id="KW-1133">Transmembrane helix</keyword>
<evidence type="ECO:0000256" key="2">
    <source>
        <dbReference type="ARBA" id="ARBA00022692"/>
    </source>
</evidence>
<evidence type="ECO:0000256" key="4">
    <source>
        <dbReference type="ARBA" id="ARBA00022837"/>
    </source>
</evidence>
<dbReference type="EMBL" id="UYWX01020300">
    <property type="protein sequence ID" value="VDM30567.1"/>
    <property type="molecule type" value="Genomic_DNA"/>
</dbReference>
<keyword evidence="11" id="KW-1185">Reference proteome</keyword>
<dbReference type="PRINTS" id="PR00205">
    <property type="entry name" value="CADHERIN"/>
</dbReference>
<dbReference type="InterPro" id="IPR020894">
    <property type="entry name" value="Cadherin_CS"/>
</dbReference>
<dbReference type="InterPro" id="IPR015919">
    <property type="entry name" value="Cadherin-like_sf"/>
</dbReference>
<dbReference type="InterPro" id="IPR002126">
    <property type="entry name" value="Cadherin-like_dom"/>
</dbReference>
<dbReference type="PROSITE" id="PS50268">
    <property type="entry name" value="CADHERIN_2"/>
    <property type="match status" value="1"/>
</dbReference>
<sequence length="197" mass="22830">MITCTPSTGELSVHLDINAIFPDRSLQGVSKVTVEIIDVDDNPPRFDNQKVWKRHLREALYRKGKKIDLPKAHDIDLLPEHRLIRYTLEHHSPAAEEIFHFEVSSSETPTLVLLKDLDAETQEYFNMTLLAFNPSRRPHFPSMYMGDRSSEQLESRLQVEIYVVDMNDNEPYFEKSIYNVTVPEDTLLGTTIFQVCH</sequence>
<evidence type="ECO:0000256" key="5">
    <source>
        <dbReference type="ARBA" id="ARBA00022989"/>
    </source>
</evidence>
<dbReference type="GO" id="GO:0007156">
    <property type="term" value="P:homophilic cell adhesion via plasma membrane adhesion molecules"/>
    <property type="evidence" value="ECO:0007669"/>
    <property type="project" value="InterPro"/>
</dbReference>
<reference evidence="10 11" key="2">
    <citation type="submission" date="2018-11" db="EMBL/GenBank/DDBJ databases">
        <authorList>
            <consortium name="Pathogen Informatics"/>
        </authorList>
    </citation>
    <scope>NUCLEOTIDE SEQUENCE [LARGE SCALE GENOMIC DNA]</scope>
</reference>
<evidence type="ECO:0000313" key="12">
    <source>
        <dbReference type="WBParaSite" id="TTAC_0000638701-mRNA-1"/>
    </source>
</evidence>
<keyword evidence="4 8" id="KW-0106">Calcium</keyword>
<name>A0A0R3WZX9_HYDTA</name>
<organism evidence="12">
    <name type="scientific">Hydatigena taeniaeformis</name>
    <name type="common">Feline tapeworm</name>
    <name type="synonym">Taenia taeniaeformis</name>
    <dbReference type="NCBI Taxonomy" id="6205"/>
    <lineage>
        <taxon>Eukaryota</taxon>
        <taxon>Metazoa</taxon>
        <taxon>Spiralia</taxon>
        <taxon>Lophotrochozoa</taxon>
        <taxon>Platyhelminthes</taxon>
        <taxon>Cestoda</taxon>
        <taxon>Eucestoda</taxon>
        <taxon>Cyclophyllidea</taxon>
        <taxon>Taeniidae</taxon>
        <taxon>Hydatigera</taxon>
    </lineage>
</organism>
<dbReference type="Gene3D" id="2.60.40.60">
    <property type="entry name" value="Cadherins"/>
    <property type="match status" value="2"/>
</dbReference>
<feature type="domain" description="Cadherin" evidence="9">
    <location>
        <begin position="72"/>
        <end position="173"/>
    </location>
</feature>
<evidence type="ECO:0000313" key="10">
    <source>
        <dbReference type="EMBL" id="VDM30567.1"/>
    </source>
</evidence>
<comment type="subcellular location">
    <subcellularLocation>
        <location evidence="1">Membrane</location>
        <topology evidence="1">Single-pass membrane protein</topology>
    </subcellularLocation>
</comment>
<dbReference type="CDD" id="cd11304">
    <property type="entry name" value="Cadherin_repeat"/>
    <property type="match status" value="1"/>
</dbReference>
<dbReference type="PANTHER" id="PTHR24028">
    <property type="entry name" value="CADHERIN-87A"/>
    <property type="match status" value="1"/>
</dbReference>
<evidence type="ECO:0000256" key="7">
    <source>
        <dbReference type="ARBA" id="ARBA00023180"/>
    </source>
</evidence>